<keyword evidence="3" id="KW-0963">Cytoplasm</keyword>
<dbReference type="InterPro" id="IPR007259">
    <property type="entry name" value="GCP"/>
</dbReference>
<comment type="similarity">
    <text evidence="2">Belongs to the TUBGCP family.</text>
</comment>
<sequence>MSHFATNLQYYIQFEVMEASWQDFYRRAAACSDLDSLIAAHQDHLATLLRKALLAAPGEAAGGGGAEAGGAEGGGGPNPEALRTALKDALSNMVALRAVAGRLEEAVVGGSRLVATRAAAARKRIAGGGWGVAADGGGGGGAAAAAASEPAIPPGLLLDIRRVLADLAAQHHRAVAEFTDNLPE</sequence>
<dbReference type="Gene3D" id="1.20.120.1900">
    <property type="entry name" value="Gamma-tubulin complex, C-terminal domain"/>
    <property type="match status" value="1"/>
</dbReference>
<comment type="subcellular location">
    <subcellularLocation>
        <location evidence="1">Cytoplasm</location>
        <location evidence="1">Cytoskeleton</location>
    </subcellularLocation>
</comment>
<dbReference type="OrthoDB" id="5860513at2759"/>
<dbReference type="AlphaFoldDB" id="A0A2J7ZG94"/>
<keyword evidence="8" id="KW-1185">Reference proteome</keyword>
<dbReference type="GO" id="GO:0000930">
    <property type="term" value="C:gamma-tubulin complex"/>
    <property type="evidence" value="ECO:0007669"/>
    <property type="project" value="TreeGrafter"/>
</dbReference>
<dbReference type="InterPro" id="IPR040457">
    <property type="entry name" value="GCP_C"/>
</dbReference>
<keyword evidence="4" id="KW-0493">Microtubule</keyword>
<evidence type="ECO:0000313" key="7">
    <source>
        <dbReference type="EMBL" id="PNG99290.1"/>
    </source>
</evidence>
<comment type="caution">
    <text evidence="7">The sequence shown here is derived from an EMBL/GenBank/DDBJ whole genome shotgun (WGS) entry which is preliminary data.</text>
</comment>
<dbReference type="Proteomes" id="UP000236333">
    <property type="component" value="Unassembled WGS sequence"/>
</dbReference>
<evidence type="ECO:0000256" key="4">
    <source>
        <dbReference type="ARBA" id="ARBA00022701"/>
    </source>
</evidence>
<dbReference type="GO" id="GO:0000922">
    <property type="term" value="C:spindle pole"/>
    <property type="evidence" value="ECO:0007669"/>
    <property type="project" value="InterPro"/>
</dbReference>
<dbReference type="GO" id="GO:0051011">
    <property type="term" value="F:microtubule minus-end binding"/>
    <property type="evidence" value="ECO:0007669"/>
    <property type="project" value="TreeGrafter"/>
</dbReference>
<evidence type="ECO:0000256" key="5">
    <source>
        <dbReference type="ARBA" id="ARBA00023212"/>
    </source>
</evidence>
<evidence type="ECO:0000256" key="3">
    <source>
        <dbReference type="ARBA" id="ARBA00022490"/>
    </source>
</evidence>
<dbReference type="GO" id="GO:0000278">
    <property type="term" value="P:mitotic cell cycle"/>
    <property type="evidence" value="ECO:0007669"/>
    <property type="project" value="TreeGrafter"/>
</dbReference>
<dbReference type="Pfam" id="PF04130">
    <property type="entry name" value="GCP_C_terminal"/>
    <property type="match status" value="1"/>
</dbReference>
<dbReference type="GO" id="GO:0051321">
    <property type="term" value="P:meiotic cell cycle"/>
    <property type="evidence" value="ECO:0007669"/>
    <property type="project" value="TreeGrafter"/>
</dbReference>
<keyword evidence="5" id="KW-0206">Cytoskeleton</keyword>
<gene>
    <name evidence="7" type="ORF">TSOC_014934</name>
</gene>
<dbReference type="PANTHER" id="PTHR19302">
    <property type="entry name" value="GAMMA TUBULIN COMPLEX PROTEIN"/>
    <property type="match status" value="1"/>
</dbReference>
<feature type="domain" description="Gamma tubulin complex component C-terminal" evidence="6">
    <location>
        <begin position="1"/>
        <end position="61"/>
    </location>
</feature>
<name>A0A2J7ZG94_9CHLO</name>
<dbReference type="GO" id="GO:0005874">
    <property type="term" value="C:microtubule"/>
    <property type="evidence" value="ECO:0007669"/>
    <property type="project" value="UniProtKB-KW"/>
</dbReference>
<evidence type="ECO:0000313" key="8">
    <source>
        <dbReference type="Proteomes" id="UP000236333"/>
    </source>
</evidence>
<accession>A0A2J7ZG94</accession>
<feature type="non-terminal residue" evidence="7">
    <location>
        <position position="184"/>
    </location>
</feature>
<dbReference type="EMBL" id="PGGS01003412">
    <property type="protein sequence ID" value="PNG99290.1"/>
    <property type="molecule type" value="Genomic_DNA"/>
</dbReference>
<dbReference type="GO" id="GO:0051225">
    <property type="term" value="P:spindle assembly"/>
    <property type="evidence" value="ECO:0007669"/>
    <property type="project" value="TreeGrafter"/>
</dbReference>
<dbReference type="PANTHER" id="PTHR19302:SF14">
    <property type="entry name" value="GAMMA-TUBULIN COMPLEX COMPONENT 3"/>
    <property type="match status" value="1"/>
</dbReference>
<evidence type="ECO:0000256" key="1">
    <source>
        <dbReference type="ARBA" id="ARBA00004245"/>
    </source>
</evidence>
<protein>
    <submittedName>
        <fullName evidence="7">Gamma-tubulin complex component 3</fullName>
    </submittedName>
</protein>
<reference evidence="7 8" key="1">
    <citation type="journal article" date="2017" name="Mol. Biol. Evol.">
        <title>The 4-celled Tetrabaena socialis nuclear genome reveals the essential components for genetic control of cell number at the origin of multicellularity in the volvocine lineage.</title>
        <authorList>
            <person name="Featherston J."/>
            <person name="Arakaki Y."/>
            <person name="Hanschen E.R."/>
            <person name="Ferris P.J."/>
            <person name="Michod R.E."/>
            <person name="Olson B.J.S.C."/>
            <person name="Nozaki H."/>
            <person name="Durand P.M."/>
        </authorList>
    </citation>
    <scope>NUCLEOTIDE SEQUENCE [LARGE SCALE GENOMIC DNA]</scope>
    <source>
        <strain evidence="7 8">NIES-571</strain>
    </source>
</reference>
<organism evidence="7 8">
    <name type="scientific">Tetrabaena socialis</name>
    <dbReference type="NCBI Taxonomy" id="47790"/>
    <lineage>
        <taxon>Eukaryota</taxon>
        <taxon>Viridiplantae</taxon>
        <taxon>Chlorophyta</taxon>
        <taxon>core chlorophytes</taxon>
        <taxon>Chlorophyceae</taxon>
        <taxon>CS clade</taxon>
        <taxon>Chlamydomonadales</taxon>
        <taxon>Tetrabaenaceae</taxon>
        <taxon>Tetrabaena</taxon>
    </lineage>
</organism>
<evidence type="ECO:0000259" key="6">
    <source>
        <dbReference type="Pfam" id="PF04130"/>
    </source>
</evidence>
<proteinExistence type="inferred from homology"/>
<dbReference type="GO" id="GO:0031122">
    <property type="term" value="P:cytoplasmic microtubule organization"/>
    <property type="evidence" value="ECO:0007669"/>
    <property type="project" value="TreeGrafter"/>
</dbReference>
<dbReference type="InterPro" id="IPR042241">
    <property type="entry name" value="GCP_C_sf"/>
</dbReference>
<dbReference type="GO" id="GO:0007020">
    <property type="term" value="P:microtubule nucleation"/>
    <property type="evidence" value="ECO:0007669"/>
    <property type="project" value="InterPro"/>
</dbReference>
<evidence type="ECO:0000256" key="2">
    <source>
        <dbReference type="ARBA" id="ARBA00010337"/>
    </source>
</evidence>
<dbReference type="GO" id="GO:0043015">
    <property type="term" value="F:gamma-tubulin binding"/>
    <property type="evidence" value="ECO:0007669"/>
    <property type="project" value="InterPro"/>
</dbReference>